<sequence length="149" mass="16195">MVPFRGGRSTGFPAPTRLNLRLASRQQFSKGDRLPRETGFVARLALKALQLSLTRLLDRCFHSLGCVESGLHATLLVTEHAEAIGEGKVLTSQHGVLVTWSDIHGTAITGLWLSSSSVILGSAAMQQAEKYLRKKDLIVTNCQKALDVV</sequence>
<keyword evidence="2" id="KW-1185">Reference proteome</keyword>
<proteinExistence type="predicted"/>
<evidence type="ECO:0000313" key="1">
    <source>
        <dbReference type="EMBL" id="OPJ80375.1"/>
    </source>
</evidence>
<comment type="caution">
    <text evidence="1">The sequence shown here is derived from an EMBL/GenBank/DDBJ whole genome shotgun (WGS) entry which is preliminary data.</text>
</comment>
<dbReference type="Proteomes" id="UP000190648">
    <property type="component" value="Unassembled WGS sequence"/>
</dbReference>
<evidence type="ECO:0000313" key="2">
    <source>
        <dbReference type="Proteomes" id="UP000190648"/>
    </source>
</evidence>
<protein>
    <submittedName>
        <fullName evidence="1">Uncharacterized protein</fullName>
    </submittedName>
</protein>
<organism evidence="1 2">
    <name type="scientific">Patagioenas fasciata monilis</name>
    <dbReference type="NCBI Taxonomy" id="372326"/>
    <lineage>
        <taxon>Eukaryota</taxon>
        <taxon>Metazoa</taxon>
        <taxon>Chordata</taxon>
        <taxon>Craniata</taxon>
        <taxon>Vertebrata</taxon>
        <taxon>Euteleostomi</taxon>
        <taxon>Archelosauria</taxon>
        <taxon>Archosauria</taxon>
        <taxon>Dinosauria</taxon>
        <taxon>Saurischia</taxon>
        <taxon>Theropoda</taxon>
        <taxon>Coelurosauria</taxon>
        <taxon>Aves</taxon>
        <taxon>Neognathae</taxon>
        <taxon>Neoaves</taxon>
        <taxon>Columbimorphae</taxon>
        <taxon>Columbiformes</taxon>
        <taxon>Columbidae</taxon>
        <taxon>Patagioenas</taxon>
    </lineage>
</organism>
<dbReference type="AlphaFoldDB" id="A0A1V4K7L5"/>
<dbReference type="EMBL" id="LSYS01004200">
    <property type="protein sequence ID" value="OPJ80375.1"/>
    <property type="molecule type" value="Genomic_DNA"/>
</dbReference>
<accession>A0A1V4K7L5</accession>
<name>A0A1V4K7L5_PATFA</name>
<reference evidence="1 2" key="1">
    <citation type="submission" date="2016-02" db="EMBL/GenBank/DDBJ databases">
        <title>Band-tailed pigeon sequencing and assembly.</title>
        <authorList>
            <person name="Soares A.E."/>
            <person name="Novak B.J."/>
            <person name="Rice E.S."/>
            <person name="O'Connell B."/>
            <person name="Chang D."/>
            <person name="Weber S."/>
            <person name="Shapiro B."/>
        </authorList>
    </citation>
    <scope>NUCLEOTIDE SEQUENCE [LARGE SCALE GENOMIC DNA]</scope>
    <source>
        <strain evidence="1">BTP2013</strain>
        <tissue evidence="1">Blood</tissue>
    </source>
</reference>
<gene>
    <name evidence="1" type="ORF">AV530_010706</name>
</gene>